<evidence type="ECO:0000256" key="4">
    <source>
        <dbReference type="ARBA" id="ARBA00023043"/>
    </source>
</evidence>
<dbReference type="GO" id="GO:0008270">
    <property type="term" value="F:zinc ion binding"/>
    <property type="evidence" value="ECO:0007669"/>
    <property type="project" value="UniProtKB-KW"/>
</dbReference>
<dbReference type="GO" id="GO:0031267">
    <property type="term" value="F:small GTPase binding"/>
    <property type="evidence" value="ECO:0007669"/>
    <property type="project" value="TreeGrafter"/>
</dbReference>
<evidence type="ECO:0000256" key="3">
    <source>
        <dbReference type="ARBA" id="ARBA00022771"/>
    </source>
</evidence>
<dbReference type="PANTHER" id="PTHR46097:SF3">
    <property type="entry name" value="ARF GTPASE-ACTIVATING PROTEIN GIT"/>
    <property type="match status" value="1"/>
</dbReference>
<dbReference type="Pfam" id="PF08518">
    <property type="entry name" value="GIT_SHD"/>
    <property type="match status" value="2"/>
</dbReference>
<keyword evidence="3" id="KW-0862">Zinc</keyword>
<feature type="domain" description="GIT Spa2 homology (SHD)" evidence="5">
    <location>
        <begin position="126"/>
        <end position="156"/>
    </location>
</feature>
<dbReference type="Gene3D" id="1.20.120.330">
    <property type="entry name" value="Nucleotidyltransferases domain 2"/>
    <property type="match status" value="1"/>
</dbReference>
<sequence length="434" mass="49596">TAFDYAIEGDHGVISQRLLDCQYELTDRLSYFLCGRRPDHLSDQHFVIPEMSDSIDVSDLAKDAKLKLQSLSNKVFQEIAKDVYDEVDRRELNEISSYTQGNISSDNLCVPFLPVTPQFSAIRNQGRQKLARYNARDFATLVIDILTESRRRQFGVNENVKLQCQESIMKCKLSFSHTKSVEEDEDSEPVYDSVASEDESVDEKIQTNTENWCTPNATAKSISDETKIEELISSNKHLQRQIDHLYFVISKLTEDNSRLKKIETTDNGNQMSSNQSILSKNYCTRPQSMFERHVCSGTKDMSDDDTSFVPSKTLLFPQMNKNDILRITEVITKSIQELLAVALENRVELFLGCAQNVLQVVKNIHSSYREDNERKVSLVTHTLIEKLYNSALTLYTRCNVDYAMIDKKQLSQQVIESAYDVAKAAKELITKVMN</sequence>
<dbReference type="GO" id="GO:0007420">
    <property type="term" value="P:brain development"/>
    <property type="evidence" value="ECO:0007669"/>
    <property type="project" value="InterPro"/>
</dbReference>
<keyword evidence="3" id="KW-0479">Metal-binding</keyword>
<dbReference type="GO" id="GO:0032012">
    <property type="term" value="P:regulation of ARF protein signal transduction"/>
    <property type="evidence" value="ECO:0007669"/>
    <property type="project" value="InterPro"/>
</dbReference>
<dbReference type="VEuPathDB" id="VectorBase:LDEU003315"/>
<dbReference type="EMBL" id="NCKV01001245">
    <property type="protein sequence ID" value="RWS28723.1"/>
    <property type="molecule type" value="Genomic_DNA"/>
</dbReference>
<dbReference type="OrthoDB" id="5588096at2759"/>
<keyword evidence="3" id="KW-0863">Zinc-finger</keyword>
<comment type="caution">
    <text evidence="6">The sequence shown here is derived from an EMBL/GenBank/DDBJ whole genome shotgun (WGS) entry which is preliminary data.</text>
</comment>
<evidence type="ECO:0000256" key="1">
    <source>
        <dbReference type="ARBA" id="ARBA00022468"/>
    </source>
</evidence>
<dbReference type="InterPro" id="IPR022018">
    <property type="entry name" value="GIT1_C"/>
</dbReference>
<dbReference type="Pfam" id="PF12205">
    <property type="entry name" value="GIT1_C"/>
    <property type="match status" value="1"/>
</dbReference>
<evidence type="ECO:0000259" key="5">
    <source>
        <dbReference type="SMART" id="SM00555"/>
    </source>
</evidence>
<dbReference type="AlphaFoldDB" id="A0A443SML4"/>
<proteinExistence type="predicted"/>
<keyword evidence="7" id="KW-1185">Reference proteome</keyword>
<dbReference type="Proteomes" id="UP000288716">
    <property type="component" value="Unassembled WGS sequence"/>
</dbReference>
<reference evidence="6 7" key="1">
    <citation type="journal article" date="2018" name="Gigascience">
        <title>Genomes of trombidid mites reveal novel predicted allergens and laterally-transferred genes associated with secondary metabolism.</title>
        <authorList>
            <person name="Dong X."/>
            <person name="Chaisiri K."/>
            <person name="Xia D."/>
            <person name="Armstrong S.D."/>
            <person name="Fang Y."/>
            <person name="Donnelly M.J."/>
            <person name="Kadowaki T."/>
            <person name="McGarry J.W."/>
            <person name="Darby A.C."/>
            <person name="Makepeace B.L."/>
        </authorList>
    </citation>
    <scope>NUCLEOTIDE SEQUENCE [LARGE SCALE GENOMIC DNA]</scope>
    <source>
        <strain evidence="6">UoL-UT</strain>
    </source>
</reference>
<dbReference type="STRING" id="299467.A0A443SML4"/>
<protein>
    <submittedName>
        <fullName evidence="6">ARF GTPase-activating protein GIT2-like isoform X9</fullName>
    </submittedName>
</protein>
<keyword evidence="2" id="KW-0677">Repeat</keyword>
<organism evidence="6 7">
    <name type="scientific">Leptotrombidium deliense</name>
    <dbReference type="NCBI Taxonomy" id="299467"/>
    <lineage>
        <taxon>Eukaryota</taxon>
        <taxon>Metazoa</taxon>
        <taxon>Ecdysozoa</taxon>
        <taxon>Arthropoda</taxon>
        <taxon>Chelicerata</taxon>
        <taxon>Arachnida</taxon>
        <taxon>Acari</taxon>
        <taxon>Acariformes</taxon>
        <taxon>Trombidiformes</taxon>
        <taxon>Prostigmata</taxon>
        <taxon>Anystina</taxon>
        <taxon>Parasitengona</taxon>
        <taxon>Trombiculoidea</taxon>
        <taxon>Trombiculidae</taxon>
        <taxon>Leptotrombidium</taxon>
    </lineage>
</organism>
<accession>A0A443SML4</accession>
<evidence type="ECO:0000256" key="2">
    <source>
        <dbReference type="ARBA" id="ARBA00022737"/>
    </source>
</evidence>
<keyword evidence="4" id="KW-0040">ANK repeat</keyword>
<evidence type="ECO:0000313" key="7">
    <source>
        <dbReference type="Proteomes" id="UP000288716"/>
    </source>
</evidence>
<dbReference type="PANTHER" id="PTHR46097">
    <property type="entry name" value="G PROTEIN-COUPLED RECEPTOR KINASE INTERACTING ARFGAP"/>
    <property type="match status" value="1"/>
</dbReference>
<dbReference type="InterPro" id="IPR013724">
    <property type="entry name" value="GIT_SHD"/>
</dbReference>
<keyword evidence="1" id="KW-0343">GTPase activation</keyword>
<dbReference type="GO" id="GO:0008277">
    <property type="term" value="P:regulation of G protein-coupled receptor signaling pathway"/>
    <property type="evidence" value="ECO:0007669"/>
    <property type="project" value="TreeGrafter"/>
</dbReference>
<name>A0A443SML4_9ACAR</name>
<dbReference type="InterPro" id="IPR047161">
    <property type="entry name" value="GIT-like"/>
</dbReference>
<feature type="non-terminal residue" evidence="6">
    <location>
        <position position="1"/>
    </location>
</feature>
<feature type="domain" description="GIT Spa2 homology (SHD)" evidence="5">
    <location>
        <begin position="64"/>
        <end position="94"/>
    </location>
</feature>
<dbReference type="SMART" id="SM00555">
    <property type="entry name" value="GIT"/>
    <property type="match status" value="2"/>
</dbReference>
<evidence type="ECO:0000313" key="6">
    <source>
        <dbReference type="EMBL" id="RWS28723.1"/>
    </source>
</evidence>
<gene>
    <name evidence="6" type="ORF">B4U80_02784</name>
</gene>
<dbReference type="GO" id="GO:0005096">
    <property type="term" value="F:GTPase activator activity"/>
    <property type="evidence" value="ECO:0007669"/>
    <property type="project" value="UniProtKB-KW"/>
</dbReference>